<keyword evidence="6" id="KW-0472">Membrane</keyword>
<dbReference type="PANTHER" id="PTHR31107">
    <property type="entry name" value="APOPTOGENIC PROTEIN 1, MITOCHONDRIAL"/>
    <property type="match status" value="1"/>
</dbReference>
<dbReference type="PANTHER" id="PTHR31107:SF2">
    <property type="entry name" value="CYTOCHROME C OXIDASE ASSEMBLY FACTOR 8"/>
    <property type="match status" value="1"/>
</dbReference>
<proteinExistence type="inferred from homology"/>
<keyword evidence="8" id="KW-1185">Reference proteome</keyword>
<comment type="subcellular location">
    <subcellularLocation>
        <location evidence="1">Mitochondrion inner membrane</location>
        <topology evidence="1">Peripheral membrane protein</topology>
        <orientation evidence="1">Matrix side</orientation>
    </subcellularLocation>
</comment>
<comment type="similarity">
    <text evidence="2">Belongs to the COA8 family.</text>
</comment>
<evidence type="ECO:0000313" key="8">
    <source>
        <dbReference type="Proteomes" id="UP000807306"/>
    </source>
</evidence>
<name>A0A9P6EQU8_9AGAR</name>
<dbReference type="Proteomes" id="UP000807306">
    <property type="component" value="Unassembled WGS sequence"/>
</dbReference>
<evidence type="ECO:0000256" key="3">
    <source>
        <dbReference type="ARBA" id="ARBA00022792"/>
    </source>
</evidence>
<evidence type="ECO:0000256" key="2">
    <source>
        <dbReference type="ARBA" id="ARBA00005453"/>
    </source>
</evidence>
<dbReference type="GO" id="GO:0097193">
    <property type="term" value="P:intrinsic apoptotic signaling pathway"/>
    <property type="evidence" value="ECO:0007669"/>
    <property type="project" value="InterPro"/>
</dbReference>
<reference evidence="7" key="1">
    <citation type="submission" date="2020-11" db="EMBL/GenBank/DDBJ databases">
        <authorList>
            <consortium name="DOE Joint Genome Institute"/>
            <person name="Ahrendt S."/>
            <person name="Riley R."/>
            <person name="Andreopoulos W."/>
            <person name="Labutti K."/>
            <person name="Pangilinan J."/>
            <person name="Ruiz-Duenas F.J."/>
            <person name="Barrasa J.M."/>
            <person name="Sanchez-Garcia M."/>
            <person name="Camarero S."/>
            <person name="Miyauchi S."/>
            <person name="Serrano A."/>
            <person name="Linde D."/>
            <person name="Babiker R."/>
            <person name="Drula E."/>
            <person name="Ayuso-Fernandez I."/>
            <person name="Pacheco R."/>
            <person name="Padilla G."/>
            <person name="Ferreira P."/>
            <person name="Barriuso J."/>
            <person name="Kellner H."/>
            <person name="Castanera R."/>
            <person name="Alfaro M."/>
            <person name="Ramirez L."/>
            <person name="Pisabarro A.G."/>
            <person name="Kuo A."/>
            <person name="Tritt A."/>
            <person name="Lipzen A."/>
            <person name="He G."/>
            <person name="Yan M."/>
            <person name="Ng V."/>
            <person name="Cullen D."/>
            <person name="Martin F."/>
            <person name="Rosso M.-N."/>
            <person name="Henrissat B."/>
            <person name="Hibbett D."/>
            <person name="Martinez A.T."/>
            <person name="Grigoriev I.V."/>
        </authorList>
    </citation>
    <scope>NUCLEOTIDE SEQUENCE</scope>
    <source>
        <strain evidence="7">CBS 506.95</strain>
    </source>
</reference>
<evidence type="ECO:0000256" key="5">
    <source>
        <dbReference type="ARBA" id="ARBA00023128"/>
    </source>
</evidence>
<evidence type="ECO:0000256" key="6">
    <source>
        <dbReference type="ARBA" id="ARBA00023136"/>
    </source>
</evidence>
<dbReference type="InterPro" id="IPR018796">
    <property type="entry name" value="COA8"/>
</dbReference>
<organism evidence="7 8">
    <name type="scientific">Crepidotus variabilis</name>
    <dbReference type="NCBI Taxonomy" id="179855"/>
    <lineage>
        <taxon>Eukaryota</taxon>
        <taxon>Fungi</taxon>
        <taxon>Dikarya</taxon>
        <taxon>Basidiomycota</taxon>
        <taxon>Agaricomycotina</taxon>
        <taxon>Agaricomycetes</taxon>
        <taxon>Agaricomycetidae</taxon>
        <taxon>Agaricales</taxon>
        <taxon>Agaricineae</taxon>
        <taxon>Crepidotaceae</taxon>
        <taxon>Crepidotus</taxon>
    </lineage>
</organism>
<dbReference type="EMBL" id="MU157830">
    <property type="protein sequence ID" value="KAF9533019.1"/>
    <property type="molecule type" value="Genomic_DNA"/>
</dbReference>
<keyword evidence="4" id="KW-0809">Transit peptide</keyword>
<accession>A0A9P6EQU8</accession>
<evidence type="ECO:0000313" key="7">
    <source>
        <dbReference type="EMBL" id="KAF9533019.1"/>
    </source>
</evidence>
<dbReference type="AlphaFoldDB" id="A0A9P6EQU8"/>
<sequence length="191" mass="22164">MHSSWILSKASSSQAKLINGAFTRLLHVSTRRQDFVAPPHPISHMRPILYDDPPSQSPAPYLRHPYSLSEFKEENKNAGNDCEFQFQVQRQQLDALHQGFWLDSNSRFYAAKEEVLRSLPESATALDKEVALSTFFSQWSMQEKSRTEDYTKEWRRRNFELIKIGTRVELQNFTRRVSSVFTRSAAAPKQP</sequence>
<dbReference type="GO" id="GO:0005743">
    <property type="term" value="C:mitochondrial inner membrane"/>
    <property type="evidence" value="ECO:0007669"/>
    <property type="project" value="UniProtKB-SubCell"/>
</dbReference>
<gene>
    <name evidence="7" type="ORF">CPB83DRAFT_806762</name>
</gene>
<comment type="caution">
    <text evidence="7">The sequence shown here is derived from an EMBL/GenBank/DDBJ whole genome shotgun (WGS) entry which is preliminary data.</text>
</comment>
<keyword evidence="3" id="KW-0999">Mitochondrion inner membrane</keyword>
<evidence type="ECO:0000256" key="4">
    <source>
        <dbReference type="ARBA" id="ARBA00022946"/>
    </source>
</evidence>
<dbReference type="OrthoDB" id="6246201at2759"/>
<keyword evidence="5" id="KW-0496">Mitochondrion</keyword>
<protein>
    <submittedName>
        <fullName evidence="7">Uncharacterized protein</fullName>
    </submittedName>
</protein>
<dbReference type="Pfam" id="PF10231">
    <property type="entry name" value="COA8"/>
    <property type="match status" value="1"/>
</dbReference>
<evidence type="ECO:0000256" key="1">
    <source>
        <dbReference type="ARBA" id="ARBA00004443"/>
    </source>
</evidence>